<keyword evidence="2" id="KW-1185">Reference proteome</keyword>
<dbReference type="Proteomes" id="UP000805193">
    <property type="component" value="Unassembled WGS sequence"/>
</dbReference>
<comment type="caution">
    <text evidence="1">The sequence shown here is derived from an EMBL/GenBank/DDBJ whole genome shotgun (WGS) entry which is preliminary data.</text>
</comment>
<proteinExistence type="predicted"/>
<reference evidence="1 2" key="1">
    <citation type="journal article" date="2020" name="Cell">
        <title>Large-Scale Comparative Analyses of Tick Genomes Elucidate Their Genetic Diversity and Vector Capacities.</title>
        <authorList>
            <consortium name="Tick Genome and Microbiome Consortium (TIGMIC)"/>
            <person name="Jia N."/>
            <person name="Wang J."/>
            <person name="Shi W."/>
            <person name="Du L."/>
            <person name="Sun Y."/>
            <person name="Zhan W."/>
            <person name="Jiang J.F."/>
            <person name="Wang Q."/>
            <person name="Zhang B."/>
            <person name="Ji P."/>
            <person name="Bell-Sakyi L."/>
            <person name="Cui X.M."/>
            <person name="Yuan T.T."/>
            <person name="Jiang B.G."/>
            <person name="Yang W.F."/>
            <person name="Lam T.T."/>
            <person name="Chang Q.C."/>
            <person name="Ding S.J."/>
            <person name="Wang X.J."/>
            <person name="Zhu J.G."/>
            <person name="Ruan X.D."/>
            <person name="Zhao L."/>
            <person name="Wei J.T."/>
            <person name="Ye R.Z."/>
            <person name="Que T.C."/>
            <person name="Du C.H."/>
            <person name="Zhou Y.H."/>
            <person name="Cheng J.X."/>
            <person name="Dai P.F."/>
            <person name="Guo W.B."/>
            <person name="Han X.H."/>
            <person name="Huang E.J."/>
            <person name="Li L.F."/>
            <person name="Wei W."/>
            <person name="Gao Y.C."/>
            <person name="Liu J.Z."/>
            <person name="Shao H.Z."/>
            <person name="Wang X."/>
            <person name="Wang C.C."/>
            <person name="Yang T.C."/>
            <person name="Huo Q.B."/>
            <person name="Li W."/>
            <person name="Chen H.Y."/>
            <person name="Chen S.E."/>
            <person name="Zhou L.G."/>
            <person name="Ni X.B."/>
            <person name="Tian J.H."/>
            <person name="Sheng Y."/>
            <person name="Liu T."/>
            <person name="Pan Y.S."/>
            <person name="Xia L.Y."/>
            <person name="Li J."/>
            <person name="Zhao F."/>
            <person name="Cao W.C."/>
        </authorList>
    </citation>
    <scope>NUCLEOTIDE SEQUENCE [LARGE SCALE GENOMIC DNA]</scope>
    <source>
        <strain evidence="1">Iper-2018</strain>
    </source>
</reference>
<evidence type="ECO:0000313" key="1">
    <source>
        <dbReference type="EMBL" id="KAG0420512.1"/>
    </source>
</evidence>
<name>A0AC60PJH1_IXOPE</name>
<sequence length="118" mass="13040">MNERTYDDDDRPVDKIRVSLISCFNLRKPCSSLHSGEVLLLAAQRRAHSTSHRRHHSEAQTAFKNHRPAVRSGRTAKNNNGGDRAGSRGPPKSRPTSGFLQRSCPSISDAGLFPSLYA</sequence>
<dbReference type="EMBL" id="JABSTQ010010499">
    <property type="protein sequence ID" value="KAG0420512.1"/>
    <property type="molecule type" value="Genomic_DNA"/>
</dbReference>
<accession>A0AC60PJH1</accession>
<organism evidence="1 2">
    <name type="scientific">Ixodes persulcatus</name>
    <name type="common">Taiga tick</name>
    <dbReference type="NCBI Taxonomy" id="34615"/>
    <lineage>
        <taxon>Eukaryota</taxon>
        <taxon>Metazoa</taxon>
        <taxon>Ecdysozoa</taxon>
        <taxon>Arthropoda</taxon>
        <taxon>Chelicerata</taxon>
        <taxon>Arachnida</taxon>
        <taxon>Acari</taxon>
        <taxon>Parasitiformes</taxon>
        <taxon>Ixodida</taxon>
        <taxon>Ixodoidea</taxon>
        <taxon>Ixodidae</taxon>
        <taxon>Ixodinae</taxon>
        <taxon>Ixodes</taxon>
    </lineage>
</organism>
<gene>
    <name evidence="1" type="ORF">HPB47_003449</name>
</gene>
<protein>
    <submittedName>
        <fullName evidence="1">Uncharacterized protein</fullName>
    </submittedName>
</protein>
<evidence type="ECO:0000313" key="2">
    <source>
        <dbReference type="Proteomes" id="UP000805193"/>
    </source>
</evidence>